<feature type="transmembrane region" description="Helical" evidence="7">
    <location>
        <begin position="48"/>
        <end position="69"/>
    </location>
</feature>
<evidence type="ECO:0000256" key="1">
    <source>
        <dbReference type="ARBA" id="ARBA00004651"/>
    </source>
</evidence>
<dbReference type="PANTHER" id="PTHR47371">
    <property type="entry name" value="LIPOTEICHOIC ACID SYNTHASE"/>
    <property type="match status" value="1"/>
</dbReference>
<feature type="transmembrane region" description="Helical" evidence="7">
    <location>
        <begin position="21"/>
        <end position="42"/>
    </location>
</feature>
<keyword evidence="3" id="KW-1003">Cell membrane</keyword>
<dbReference type="Pfam" id="PF00884">
    <property type="entry name" value="Sulfatase"/>
    <property type="match status" value="1"/>
</dbReference>
<gene>
    <name evidence="9" type="ORF">COEU31_15610</name>
</gene>
<keyword evidence="4 7" id="KW-0812">Transmembrane</keyword>
<comment type="pathway">
    <text evidence="2">Cell wall biogenesis; lipoteichoic acid biosynthesis.</text>
</comment>
<dbReference type="Gene3D" id="3.40.720.10">
    <property type="entry name" value="Alkaline Phosphatase, subunit A"/>
    <property type="match status" value="1"/>
</dbReference>
<evidence type="ECO:0000256" key="2">
    <source>
        <dbReference type="ARBA" id="ARBA00004936"/>
    </source>
</evidence>
<name>A0AAI9K2K6_9FIRM</name>
<evidence type="ECO:0000259" key="8">
    <source>
        <dbReference type="Pfam" id="PF00884"/>
    </source>
</evidence>
<dbReference type="SUPFAM" id="SSF53649">
    <property type="entry name" value="Alkaline phosphatase-like"/>
    <property type="match status" value="1"/>
</dbReference>
<evidence type="ECO:0000256" key="6">
    <source>
        <dbReference type="ARBA" id="ARBA00023136"/>
    </source>
</evidence>
<dbReference type="Gene3D" id="3.30.1120.170">
    <property type="match status" value="1"/>
</dbReference>
<evidence type="ECO:0000256" key="5">
    <source>
        <dbReference type="ARBA" id="ARBA00022989"/>
    </source>
</evidence>
<evidence type="ECO:0000256" key="7">
    <source>
        <dbReference type="SAM" id="Phobius"/>
    </source>
</evidence>
<feature type="domain" description="Sulfatase N-terminal" evidence="8">
    <location>
        <begin position="320"/>
        <end position="611"/>
    </location>
</feature>
<evidence type="ECO:0000313" key="10">
    <source>
        <dbReference type="Proteomes" id="UP000660047"/>
    </source>
</evidence>
<dbReference type="PANTHER" id="PTHR47371:SF3">
    <property type="entry name" value="PHOSPHOGLYCEROL TRANSFERASE I"/>
    <property type="match status" value="1"/>
</dbReference>
<comment type="caution">
    <text evidence="9">The sequence shown here is derived from an EMBL/GenBank/DDBJ whole genome shotgun (WGS) entry which is preliminary data.</text>
</comment>
<feature type="transmembrane region" description="Helical" evidence="7">
    <location>
        <begin position="76"/>
        <end position="95"/>
    </location>
</feature>
<organism evidence="9 10">
    <name type="scientific">Coprococcus eutactus</name>
    <dbReference type="NCBI Taxonomy" id="33043"/>
    <lineage>
        <taxon>Bacteria</taxon>
        <taxon>Bacillati</taxon>
        <taxon>Bacillota</taxon>
        <taxon>Clostridia</taxon>
        <taxon>Lachnospirales</taxon>
        <taxon>Lachnospiraceae</taxon>
        <taxon>Coprococcus</taxon>
    </lineage>
</organism>
<keyword evidence="6 7" id="KW-0472">Membrane</keyword>
<sequence>MIKFFKAMFGDVREYFRKWSGWILFTVLILYYELLFHGMNFSLDDGNIAAIIAFAVVAGGVFGVLTGFFPPVINKILATLFTLFTGVIFIAQYVYHSVFNNYLSVMGTIKFGNQAVDNADTVISNIKAQIVDVILLAVPVLIMIVCIWTFMAFDRRRWWVNLIGAAGTALVYATTLFLMWAVDSDVYSPYNLYKEYTSVDLSVEKLGVMESFVVDVREGIAGKSSAQSRINFASGGEVDIDSLASTESTTMQEITTETVDVAEATTEEVVIDISPNVLDLDFDAINDLAGNDAVSSLSEYFANIPPTNKNEYTGMFEGYNVIWITAEGFSGYALDSGLFPTLSKLADEGFVFENYYQPLWYGSTLGGEYANLMGSPTKNGSYLSMCRAADNENGMLFSMANTLKRLGYSCYGFHDNDYTYYDRNITHTALGYEWIASGNGLEYQTDENGQDMWPQSDLVMMEETFDKYTETQPFHLYYLTVSGHVPYGYGAANAMAEKNKAVVSNLNYVLDTTKAYLASQYEMEKMLEYMMKRLEKKGLLDNTVIVLAGDHVPYDNMDVVDELAGENFGNSLEAYRSRLVIWSASMEKPVRVDKVCSSIDILPTMLNFMGVDYDSRLIIGRDILSDSTGLVLFPDRSFITDAFEYNAVTDTLTSHTGAEVSDDSFIAMQLYVADKFTAADNITESGYYTYVARYLGIDEDN</sequence>
<dbReference type="InterPro" id="IPR017850">
    <property type="entry name" value="Alkaline_phosphatase_core_sf"/>
</dbReference>
<accession>A0AAI9K2K6</accession>
<feature type="transmembrane region" description="Helical" evidence="7">
    <location>
        <begin position="130"/>
        <end position="151"/>
    </location>
</feature>
<dbReference type="GO" id="GO:0005886">
    <property type="term" value="C:plasma membrane"/>
    <property type="evidence" value="ECO:0007669"/>
    <property type="project" value="UniProtKB-SubCell"/>
</dbReference>
<dbReference type="AlphaFoldDB" id="A0AAI9K2K6"/>
<proteinExistence type="predicted"/>
<dbReference type="CDD" id="cd16015">
    <property type="entry name" value="LTA_synthase"/>
    <property type="match status" value="1"/>
</dbReference>
<comment type="subcellular location">
    <subcellularLocation>
        <location evidence="1">Cell membrane</location>
        <topology evidence="1">Multi-pass membrane protein</topology>
    </subcellularLocation>
</comment>
<dbReference type="RefSeq" id="WP_055224138.1">
    <property type="nucleotide sequence ID" value="NZ_BLYL01000008.1"/>
</dbReference>
<evidence type="ECO:0000313" key="9">
    <source>
        <dbReference type="EMBL" id="GFO94515.1"/>
    </source>
</evidence>
<protein>
    <recommendedName>
        <fullName evidence="8">Sulfatase N-terminal domain-containing protein</fullName>
    </recommendedName>
</protein>
<evidence type="ECO:0000256" key="4">
    <source>
        <dbReference type="ARBA" id="ARBA00022692"/>
    </source>
</evidence>
<dbReference type="EMBL" id="BLYL01000008">
    <property type="protein sequence ID" value="GFO94515.1"/>
    <property type="molecule type" value="Genomic_DNA"/>
</dbReference>
<dbReference type="InterPro" id="IPR000917">
    <property type="entry name" value="Sulfatase_N"/>
</dbReference>
<reference evidence="9" key="1">
    <citation type="submission" date="2020-06" db="EMBL/GenBank/DDBJ databases">
        <title>Characterization of fructooligosaccharide metabolism and fructooligosaccharide-degrading enzymes in human commensal butyrate producers.</title>
        <authorList>
            <person name="Tanno H."/>
            <person name="Fujii T."/>
            <person name="Hirano K."/>
            <person name="Maeno S."/>
            <person name="Tonozuka T."/>
            <person name="Sakamoto M."/>
            <person name="Ohkuma M."/>
            <person name="Tochio T."/>
            <person name="Endo A."/>
        </authorList>
    </citation>
    <scope>NUCLEOTIDE SEQUENCE</scope>
    <source>
        <strain evidence="9">JCM 31265</strain>
    </source>
</reference>
<dbReference type="Proteomes" id="UP000660047">
    <property type="component" value="Unassembled WGS sequence"/>
</dbReference>
<keyword evidence="5 7" id="KW-1133">Transmembrane helix</keyword>
<feature type="transmembrane region" description="Helical" evidence="7">
    <location>
        <begin position="158"/>
        <end position="182"/>
    </location>
</feature>
<dbReference type="InterPro" id="IPR050448">
    <property type="entry name" value="OpgB/LTA_synthase_biosynth"/>
</dbReference>
<evidence type="ECO:0000256" key="3">
    <source>
        <dbReference type="ARBA" id="ARBA00022475"/>
    </source>
</evidence>